<comment type="caution">
    <text evidence="2">The sequence shown here is derived from an EMBL/GenBank/DDBJ whole genome shotgun (WGS) entry which is preliminary data.</text>
</comment>
<dbReference type="SUPFAM" id="SSF55486">
    <property type="entry name" value="Metalloproteases ('zincins'), catalytic domain"/>
    <property type="match status" value="1"/>
</dbReference>
<dbReference type="GO" id="GO:0005615">
    <property type="term" value="C:extracellular space"/>
    <property type="evidence" value="ECO:0007669"/>
    <property type="project" value="TreeGrafter"/>
</dbReference>
<evidence type="ECO:0000313" key="3">
    <source>
        <dbReference type="Proteomes" id="UP000828390"/>
    </source>
</evidence>
<feature type="domain" description="Peptidase M1 membrane alanine aminopeptidase" evidence="1">
    <location>
        <begin position="4"/>
        <end position="53"/>
    </location>
</feature>
<dbReference type="PANTHER" id="PTHR11533:SF301">
    <property type="entry name" value="AMINOPEPTIDASE"/>
    <property type="match status" value="1"/>
</dbReference>
<dbReference type="Gene3D" id="1.10.390.10">
    <property type="entry name" value="Neutral Protease Domain 2"/>
    <property type="match status" value="1"/>
</dbReference>
<gene>
    <name evidence="2" type="ORF">DPMN_005033</name>
</gene>
<dbReference type="GO" id="GO:0006508">
    <property type="term" value="P:proteolysis"/>
    <property type="evidence" value="ECO:0007669"/>
    <property type="project" value="TreeGrafter"/>
</dbReference>
<dbReference type="GO" id="GO:0008270">
    <property type="term" value="F:zinc ion binding"/>
    <property type="evidence" value="ECO:0007669"/>
    <property type="project" value="InterPro"/>
</dbReference>
<dbReference type="GO" id="GO:0043171">
    <property type="term" value="P:peptide catabolic process"/>
    <property type="evidence" value="ECO:0007669"/>
    <property type="project" value="TreeGrafter"/>
</dbReference>
<dbReference type="AlphaFoldDB" id="A0A9D4MSR2"/>
<dbReference type="InterPro" id="IPR014782">
    <property type="entry name" value="Peptidase_M1_dom"/>
</dbReference>
<sequence length="53" mass="6147">MFEQFVLDIYEVFDIDALVTSHPIYVPVFNPDEINEIFDTISYSKGGSVIRMM</sequence>
<evidence type="ECO:0000259" key="1">
    <source>
        <dbReference type="Pfam" id="PF01433"/>
    </source>
</evidence>
<dbReference type="InterPro" id="IPR050344">
    <property type="entry name" value="Peptidase_M1_aminopeptidases"/>
</dbReference>
<reference evidence="2" key="2">
    <citation type="submission" date="2020-11" db="EMBL/GenBank/DDBJ databases">
        <authorList>
            <person name="McCartney M.A."/>
            <person name="Auch B."/>
            <person name="Kono T."/>
            <person name="Mallez S."/>
            <person name="Becker A."/>
            <person name="Gohl D.M."/>
            <person name="Silverstein K.A.T."/>
            <person name="Koren S."/>
            <person name="Bechman K.B."/>
            <person name="Herman A."/>
            <person name="Abrahante J.E."/>
            <person name="Garbe J."/>
        </authorList>
    </citation>
    <scope>NUCLEOTIDE SEQUENCE</scope>
    <source>
        <strain evidence="2">Duluth1</strain>
        <tissue evidence="2">Whole animal</tissue>
    </source>
</reference>
<reference evidence="2" key="1">
    <citation type="journal article" date="2019" name="bioRxiv">
        <title>The Genome of the Zebra Mussel, Dreissena polymorpha: A Resource for Invasive Species Research.</title>
        <authorList>
            <person name="McCartney M.A."/>
            <person name="Auch B."/>
            <person name="Kono T."/>
            <person name="Mallez S."/>
            <person name="Zhang Y."/>
            <person name="Obille A."/>
            <person name="Becker A."/>
            <person name="Abrahante J.E."/>
            <person name="Garbe J."/>
            <person name="Badalamenti J.P."/>
            <person name="Herman A."/>
            <person name="Mangelson H."/>
            <person name="Liachko I."/>
            <person name="Sullivan S."/>
            <person name="Sone E.D."/>
            <person name="Koren S."/>
            <person name="Silverstein K.A.T."/>
            <person name="Beckman K.B."/>
            <person name="Gohl D.M."/>
        </authorList>
    </citation>
    <scope>NUCLEOTIDE SEQUENCE</scope>
    <source>
        <strain evidence="2">Duluth1</strain>
        <tissue evidence="2">Whole animal</tissue>
    </source>
</reference>
<dbReference type="GO" id="GO:0042277">
    <property type="term" value="F:peptide binding"/>
    <property type="evidence" value="ECO:0007669"/>
    <property type="project" value="TreeGrafter"/>
</dbReference>
<proteinExistence type="predicted"/>
<name>A0A9D4MSR2_DREPO</name>
<dbReference type="Proteomes" id="UP000828390">
    <property type="component" value="Unassembled WGS sequence"/>
</dbReference>
<evidence type="ECO:0000313" key="2">
    <source>
        <dbReference type="EMBL" id="KAH3881111.1"/>
    </source>
</evidence>
<accession>A0A9D4MSR2</accession>
<keyword evidence="3" id="KW-1185">Reference proteome</keyword>
<dbReference type="Pfam" id="PF01433">
    <property type="entry name" value="Peptidase_M1"/>
    <property type="match status" value="1"/>
</dbReference>
<dbReference type="GO" id="GO:0016020">
    <property type="term" value="C:membrane"/>
    <property type="evidence" value="ECO:0007669"/>
    <property type="project" value="TreeGrafter"/>
</dbReference>
<dbReference type="GO" id="GO:0070006">
    <property type="term" value="F:metalloaminopeptidase activity"/>
    <property type="evidence" value="ECO:0007669"/>
    <property type="project" value="TreeGrafter"/>
</dbReference>
<dbReference type="EMBL" id="JAIWYP010000001">
    <property type="protein sequence ID" value="KAH3881111.1"/>
    <property type="molecule type" value="Genomic_DNA"/>
</dbReference>
<protein>
    <recommendedName>
        <fullName evidence="1">Peptidase M1 membrane alanine aminopeptidase domain-containing protein</fullName>
    </recommendedName>
</protein>
<organism evidence="2 3">
    <name type="scientific">Dreissena polymorpha</name>
    <name type="common">Zebra mussel</name>
    <name type="synonym">Mytilus polymorpha</name>
    <dbReference type="NCBI Taxonomy" id="45954"/>
    <lineage>
        <taxon>Eukaryota</taxon>
        <taxon>Metazoa</taxon>
        <taxon>Spiralia</taxon>
        <taxon>Lophotrochozoa</taxon>
        <taxon>Mollusca</taxon>
        <taxon>Bivalvia</taxon>
        <taxon>Autobranchia</taxon>
        <taxon>Heteroconchia</taxon>
        <taxon>Euheterodonta</taxon>
        <taxon>Imparidentia</taxon>
        <taxon>Neoheterodontei</taxon>
        <taxon>Myida</taxon>
        <taxon>Dreissenoidea</taxon>
        <taxon>Dreissenidae</taxon>
        <taxon>Dreissena</taxon>
    </lineage>
</organism>
<dbReference type="PANTHER" id="PTHR11533">
    <property type="entry name" value="PROTEASE M1 ZINC METALLOPROTEASE"/>
    <property type="match status" value="1"/>
</dbReference>
<dbReference type="InterPro" id="IPR027268">
    <property type="entry name" value="Peptidase_M4/M1_CTD_sf"/>
</dbReference>
<dbReference type="GO" id="GO:0005737">
    <property type="term" value="C:cytoplasm"/>
    <property type="evidence" value="ECO:0007669"/>
    <property type="project" value="TreeGrafter"/>
</dbReference>